<sequence>VVALLALSLPGCSVGDQTGALVKSVIDDLASQRYGTAMARYSRDESDILSPAAAKAWRRGLEHQDATVREWSVDALARIGDPEDLPRIVSALDDPFRRVQETAARGIAEMDPVAARRAFSERLMSGGPMQQMLSAQGLGDLGDPIGVDALLAQVGNSDVEEAVRDVIVQSLATVSDPRAIVPLAKIAANTSNGVQLRRNAADALSTFEQEAATLALLALLDSGDSYVEEVARRAIAARR</sequence>
<dbReference type="InterPro" id="IPR011989">
    <property type="entry name" value="ARM-like"/>
</dbReference>
<dbReference type="EMBL" id="UINC01041483">
    <property type="protein sequence ID" value="SVB42815.1"/>
    <property type="molecule type" value="Genomic_DNA"/>
</dbReference>
<dbReference type="AlphaFoldDB" id="A0A382DX40"/>
<protein>
    <recommendedName>
        <fullName evidence="2">HEAT repeat domain-containing protein</fullName>
    </recommendedName>
</protein>
<dbReference type="InterPro" id="IPR016024">
    <property type="entry name" value="ARM-type_fold"/>
</dbReference>
<evidence type="ECO:0000313" key="1">
    <source>
        <dbReference type="EMBL" id="SVB42815.1"/>
    </source>
</evidence>
<reference evidence="1" key="1">
    <citation type="submission" date="2018-05" db="EMBL/GenBank/DDBJ databases">
        <authorList>
            <person name="Lanie J.A."/>
            <person name="Ng W.-L."/>
            <person name="Kazmierczak K.M."/>
            <person name="Andrzejewski T.M."/>
            <person name="Davidsen T.M."/>
            <person name="Wayne K.J."/>
            <person name="Tettelin H."/>
            <person name="Glass J.I."/>
            <person name="Rusch D."/>
            <person name="Podicherti R."/>
            <person name="Tsui H.-C.T."/>
            <person name="Winkler M.E."/>
        </authorList>
    </citation>
    <scope>NUCLEOTIDE SEQUENCE</scope>
</reference>
<gene>
    <name evidence="1" type="ORF">METZ01_LOCUS195669</name>
</gene>
<name>A0A382DX40_9ZZZZ</name>
<evidence type="ECO:0008006" key="2">
    <source>
        <dbReference type="Google" id="ProtNLM"/>
    </source>
</evidence>
<feature type="non-terminal residue" evidence="1">
    <location>
        <position position="1"/>
    </location>
</feature>
<organism evidence="1">
    <name type="scientific">marine metagenome</name>
    <dbReference type="NCBI Taxonomy" id="408172"/>
    <lineage>
        <taxon>unclassified sequences</taxon>
        <taxon>metagenomes</taxon>
        <taxon>ecological metagenomes</taxon>
    </lineage>
</organism>
<accession>A0A382DX40</accession>
<proteinExistence type="predicted"/>
<dbReference type="Gene3D" id="1.25.10.10">
    <property type="entry name" value="Leucine-rich Repeat Variant"/>
    <property type="match status" value="2"/>
</dbReference>
<dbReference type="Pfam" id="PF13646">
    <property type="entry name" value="HEAT_2"/>
    <property type="match status" value="2"/>
</dbReference>
<dbReference type="InterPro" id="IPR004155">
    <property type="entry name" value="PBS_lyase_HEAT"/>
</dbReference>
<dbReference type="SUPFAM" id="SSF48371">
    <property type="entry name" value="ARM repeat"/>
    <property type="match status" value="1"/>
</dbReference>
<dbReference type="SMART" id="SM00567">
    <property type="entry name" value="EZ_HEAT"/>
    <property type="match status" value="4"/>
</dbReference>